<dbReference type="PROSITE" id="PS00383">
    <property type="entry name" value="TYR_PHOSPHATASE_1"/>
    <property type="match status" value="1"/>
</dbReference>
<dbReference type="PRINTS" id="PR00700">
    <property type="entry name" value="PRTYPHPHTASE"/>
</dbReference>
<name>A0A183TZS5_TOXCA</name>
<dbReference type="PROSITE" id="PS50055">
    <property type="entry name" value="TYR_PHOSPHATASE_PTP"/>
    <property type="match status" value="1"/>
</dbReference>
<feature type="domain" description="Tyrosine specific protein phosphatases" evidence="2">
    <location>
        <begin position="28"/>
        <end position="97"/>
    </location>
</feature>
<dbReference type="InterPro" id="IPR003595">
    <property type="entry name" value="Tyr_Pase_cat"/>
</dbReference>
<keyword evidence="4" id="KW-1185">Reference proteome</keyword>
<dbReference type="SMART" id="SM00404">
    <property type="entry name" value="PTPc_motif"/>
    <property type="match status" value="1"/>
</dbReference>
<dbReference type="PANTHER" id="PTHR19134">
    <property type="entry name" value="RECEPTOR-TYPE TYROSINE-PROTEIN PHOSPHATASE"/>
    <property type="match status" value="1"/>
</dbReference>
<protein>
    <submittedName>
        <fullName evidence="5">Protein-tyrosine phosphatase</fullName>
    </submittedName>
</protein>
<dbReference type="InterPro" id="IPR000387">
    <property type="entry name" value="Tyr_Pase_dom"/>
</dbReference>
<dbReference type="Pfam" id="PF00102">
    <property type="entry name" value="Y_phosphatase"/>
    <property type="match status" value="2"/>
</dbReference>
<dbReference type="Gene3D" id="3.90.190.10">
    <property type="entry name" value="Protein tyrosine phosphatase superfamily"/>
    <property type="match status" value="2"/>
</dbReference>
<evidence type="ECO:0000259" key="1">
    <source>
        <dbReference type="PROSITE" id="PS50055"/>
    </source>
</evidence>
<evidence type="ECO:0000259" key="2">
    <source>
        <dbReference type="PROSITE" id="PS50056"/>
    </source>
</evidence>
<reference evidence="5" key="1">
    <citation type="submission" date="2016-06" db="UniProtKB">
        <authorList>
            <consortium name="WormBaseParasite"/>
        </authorList>
    </citation>
    <scope>IDENTIFICATION</scope>
</reference>
<dbReference type="WBParaSite" id="TCNE_0000174401-mRNA-1">
    <property type="protein sequence ID" value="TCNE_0000174401-mRNA-1"/>
    <property type="gene ID" value="TCNE_0000174401"/>
</dbReference>
<organism evidence="4 5">
    <name type="scientific">Toxocara canis</name>
    <name type="common">Canine roundworm</name>
    <dbReference type="NCBI Taxonomy" id="6265"/>
    <lineage>
        <taxon>Eukaryota</taxon>
        <taxon>Metazoa</taxon>
        <taxon>Ecdysozoa</taxon>
        <taxon>Nematoda</taxon>
        <taxon>Chromadorea</taxon>
        <taxon>Rhabditida</taxon>
        <taxon>Spirurina</taxon>
        <taxon>Ascaridomorpha</taxon>
        <taxon>Ascaridoidea</taxon>
        <taxon>Toxocaridae</taxon>
        <taxon>Toxocara</taxon>
    </lineage>
</organism>
<gene>
    <name evidence="3" type="ORF">TCNE_LOCUS1745</name>
</gene>
<feature type="domain" description="Tyrosine-protein phosphatase" evidence="1">
    <location>
        <begin position="1"/>
        <end position="106"/>
    </location>
</feature>
<proteinExistence type="predicted"/>
<evidence type="ECO:0000313" key="3">
    <source>
        <dbReference type="EMBL" id="VDM26764.1"/>
    </source>
</evidence>
<evidence type="ECO:0000313" key="5">
    <source>
        <dbReference type="WBParaSite" id="TCNE_0000174401-mRNA-1"/>
    </source>
</evidence>
<dbReference type="SMART" id="SM00194">
    <property type="entry name" value="PTPc"/>
    <property type="match status" value="1"/>
</dbReference>
<dbReference type="EMBL" id="UYWY01001434">
    <property type="protein sequence ID" value="VDM26764.1"/>
    <property type="molecule type" value="Genomic_DNA"/>
</dbReference>
<dbReference type="Proteomes" id="UP000050794">
    <property type="component" value="Unassembled WGS sequence"/>
</dbReference>
<dbReference type="SUPFAM" id="SSF52799">
    <property type="entry name" value="(Phosphotyrosine protein) phosphatases II"/>
    <property type="match status" value="2"/>
</dbReference>
<evidence type="ECO:0000313" key="4">
    <source>
        <dbReference type="Proteomes" id="UP000050794"/>
    </source>
</evidence>
<reference evidence="3 4" key="2">
    <citation type="submission" date="2018-11" db="EMBL/GenBank/DDBJ databases">
        <authorList>
            <consortium name="Pathogen Informatics"/>
        </authorList>
    </citation>
    <scope>NUCLEOTIDE SEQUENCE [LARGE SCALE GENOMIC DNA]</scope>
</reference>
<dbReference type="PANTHER" id="PTHR19134:SF540">
    <property type="entry name" value="TYROSINE-PROTEIN PHOSPHATASE 99A"/>
    <property type="match status" value="1"/>
</dbReference>
<dbReference type="InterPro" id="IPR000242">
    <property type="entry name" value="PTP_cat"/>
</dbReference>
<dbReference type="PROSITE" id="PS50056">
    <property type="entry name" value="TYR_PHOSPHATASE_2"/>
    <property type="match status" value="1"/>
</dbReference>
<dbReference type="InterPro" id="IPR016130">
    <property type="entry name" value="Tyr_Pase_AS"/>
</dbReference>
<accession>A0A183TZS5</accession>
<sequence length="393" mass="45269">MLTERKVHQLHFTSWPDHGVPTTVFPLLSFLKYVSEIPTTGPIVVHCSAGVGRSGSFMLIDSMRRHLLVSDSLNIEAHLRHIRQQRAKLVQTLEQYIFCHEAIRQLIAHGSTRIHVDNFVHYTHYLFHEVVDGRTRLQIQYEANDVCKCPHSPTCPNPIGYEIFPGYHREAEFIVATWPTESETFWELIWEKNCQTVVVLGGESEFWRGIENAGELRIQRNGDDTTIISSNEDQASKRCQFVEFMTHRNYNKYMLCVRTLAVSQCDFELDTWTEIERIQQRRLQYHQSPLLVLNTQNNSTAYILCVLTSIACQLEAESCIDVLQLLAAYKHKLCNVWRTQVTLKLHLLICHLVRRRNNIRQAADSGAKPTAFNCLLTGDVKGKRISVVHISIS</sequence>
<dbReference type="AlphaFoldDB" id="A0A183TZS5"/>
<dbReference type="InterPro" id="IPR050348">
    <property type="entry name" value="Protein-Tyr_Phosphatase"/>
</dbReference>
<dbReference type="GO" id="GO:0004725">
    <property type="term" value="F:protein tyrosine phosphatase activity"/>
    <property type="evidence" value="ECO:0007669"/>
    <property type="project" value="InterPro"/>
</dbReference>
<dbReference type="InterPro" id="IPR029021">
    <property type="entry name" value="Prot-tyrosine_phosphatase-like"/>
</dbReference>